<dbReference type="InterPro" id="IPR015679">
    <property type="entry name" value="PLipase_D_fam"/>
</dbReference>
<dbReference type="PROSITE" id="PS50035">
    <property type="entry name" value="PLD"/>
    <property type="match status" value="1"/>
</dbReference>
<dbReference type="PANTHER" id="PTHR18896">
    <property type="entry name" value="PHOSPHOLIPASE D"/>
    <property type="match status" value="1"/>
</dbReference>
<evidence type="ECO:0000256" key="4">
    <source>
        <dbReference type="ARBA" id="ARBA00023098"/>
    </source>
</evidence>
<evidence type="ECO:0000259" key="5">
    <source>
        <dbReference type="PROSITE" id="PS50035"/>
    </source>
</evidence>
<proteinExistence type="predicted"/>
<keyword evidence="4" id="KW-0443">Lipid metabolism</keyword>
<dbReference type="SUPFAM" id="SSF56024">
    <property type="entry name" value="Phospholipase D/nuclease"/>
    <property type="match status" value="1"/>
</dbReference>
<dbReference type="Pfam" id="PF00614">
    <property type="entry name" value="PLDc"/>
    <property type="match status" value="1"/>
</dbReference>
<dbReference type="AlphaFoldDB" id="A0A211ZA61"/>
<protein>
    <recommendedName>
        <fullName evidence="5">PLD phosphodiesterase domain-containing protein</fullName>
    </recommendedName>
</protein>
<comment type="catalytic activity">
    <reaction evidence="1">
        <text>a 1,2-diacyl-sn-glycero-3-phosphocholine + H2O = a 1,2-diacyl-sn-glycero-3-phosphate + choline + H(+)</text>
        <dbReference type="Rhea" id="RHEA:14445"/>
        <dbReference type="ChEBI" id="CHEBI:15354"/>
        <dbReference type="ChEBI" id="CHEBI:15377"/>
        <dbReference type="ChEBI" id="CHEBI:15378"/>
        <dbReference type="ChEBI" id="CHEBI:57643"/>
        <dbReference type="ChEBI" id="CHEBI:58608"/>
        <dbReference type="EC" id="3.1.4.4"/>
    </reaction>
</comment>
<feature type="non-terminal residue" evidence="6">
    <location>
        <position position="207"/>
    </location>
</feature>
<comment type="caution">
    <text evidence="6">The sequence shown here is derived from an EMBL/GenBank/DDBJ whole genome shotgun (WGS) entry which is preliminary data.</text>
</comment>
<accession>A0A211ZA61</accession>
<dbReference type="InterPro" id="IPR001736">
    <property type="entry name" value="PLipase_D/transphosphatidylase"/>
</dbReference>
<dbReference type="Proteomes" id="UP000196655">
    <property type="component" value="Unassembled WGS sequence"/>
</dbReference>
<keyword evidence="2" id="KW-0677">Repeat</keyword>
<sequence>MRQDTKRGIRAVRINRTVAAFDEADDPGLETSVLRPHHNVWRIEHARRAAVLVDAAAYYGALRSAMRQARHRILVIGWDIDSRTPLVGPESEPADGLPRILGDFLCALVRERPELSVKLLLWNYSLYYALEREPLPLLALQWSTPPQIELCLDDEIPVGSSHHQKIVVIDDAVAFVGGIDLTIRRWDTPAHPPVAPERTDPLGPGHG</sequence>
<evidence type="ECO:0000256" key="3">
    <source>
        <dbReference type="ARBA" id="ARBA00022801"/>
    </source>
</evidence>
<name>A0A211ZA61_9PROT</name>
<evidence type="ECO:0000313" key="6">
    <source>
        <dbReference type="EMBL" id="OWJ62106.1"/>
    </source>
</evidence>
<reference evidence="7" key="1">
    <citation type="submission" date="2017-05" db="EMBL/GenBank/DDBJ databases">
        <authorList>
            <person name="Macchi M."/>
            <person name="Festa S."/>
            <person name="Coppotelli B.M."/>
            <person name="Morelli I.S."/>
        </authorList>
    </citation>
    <scope>NUCLEOTIDE SEQUENCE [LARGE SCALE GENOMIC DNA]</scope>
    <source>
        <strain evidence="7">I</strain>
    </source>
</reference>
<gene>
    <name evidence="6" type="ORF">BWR60_30285</name>
</gene>
<evidence type="ECO:0000256" key="2">
    <source>
        <dbReference type="ARBA" id="ARBA00022737"/>
    </source>
</evidence>
<dbReference type="EMBL" id="NHON01000095">
    <property type="protein sequence ID" value="OWJ62106.1"/>
    <property type="molecule type" value="Genomic_DNA"/>
</dbReference>
<feature type="domain" description="PLD phosphodiesterase" evidence="5">
    <location>
        <begin position="158"/>
        <end position="185"/>
    </location>
</feature>
<dbReference type="CDD" id="cd09140">
    <property type="entry name" value="PLDc_vPLD1_2_like_bac_1"/>
    <property type="match status" value="1"/>
</dbReference>
<keyword evidence="3" id="KW-0378">Hydrolase</keyword>
<dbReference type="Gene3D" id="3.30.870.10">
    <property type="entry name" value="Endonuclease Chain A"/>
    <property type="match status" value="1"/>
</dbReference>
<dbReference type="GO" id="GO:0009395">
    <property type="term" value="P:phospholipid catabolic process"/>
    <property type="evidence" value="ECO:0007669"/>
    <property type="project" value="TreeGrafter"/>
</dbReference>
<dbReference type="GO" id="GO:0004630">
    <property type="term" value="F:phospholipase D activity"/>
    <property type="evidence" value="ECO:0007669"/>
    <property type="project" value="UniProtKB-EC"/>
</dbReference>
<dbReference type="SMART" id="SM00155">
    <property type="entry name" value="PLDc"/>
    <property type="match status" value="1"/>
</dbReference>
<evidence type="ECO:0000256" key="1">
    <source>
        <dbReference type="ARBA" id="ARBA00000798"/>
    </source>
</evidence>
<evidence type="ECO:0000313" key="7">
    <source>
        <dbReference type="Proteomes" id="UP000196655"/>
    </source>
</evidence>
<organism evidence="6 7">
    <name type="scientific">Inquilinus limosus</name>
    <dbReference type="NCBI Taxonomy" id="171674"/>
    <lineage>
        <taxon>Bacteria</taxon>
        <taxon>Pseudomonadati</taxon>
        <taxon>Pseudomonadota</taxon>
        <taxon>Alphaproteobacteria</taxon>
        <taxon>Rhodospirillales</taxon>
        <taxon>Rhodospirillaceae</taxon>
        <taxon>Inquilinus</taxon>
    </lineage>
</organism>
<dbReference type="PANTHER" id="PTHR18896:SF76">
    <property type="entry name" value="PHOSPHOLIPASE"/>
    <property type="match status" value="1"/>
</dbReference>
<keyword evidence="7" id="KW-1185">Reference proteome</keyword>